<dbReference type="InterPro" id="IPR011990">
    <property type="entry name" value="TPR-like_helical_dom_sf"/>
</dbReference>
<feature type="repeat" description="TPR" evidence="3">
    <location>
        <begin position="98"/>
        <end position="131"/>
    </location>
</feature>
<dbReference type="PANTHER" id="PTHR44943:SF8">
    <property type="entry name" value="TPR REPEAT-CONTAINING PROTEIN MJ0263"/>
    <property type="match status" value="1"/>
</dbReference>
<evidence type="ECO:0000256" key="1">
    <source>
        <dbReference type="ARBA" id="ARBA00022737"/>
    </source>
</evidence>
<evidence type="ECO:0000256" key="2">
    <source>
        <dbReference type="ARBA" id="ARBA00022803"/>
    </source>
</evidence>
<feature type="repeat" description="TPR" evidence="3">
    <location>
        <begin position="207"/>
        <end position="240"/>
    </location>
</feature>
<feature type="repeat" description="TPR" evidence="3">
    <location>
        <begin position="31"/>
        <end position="64"/>
    </location>
</feature>
<reference evidence="4 5" key="1">
    <citation type="submission" date="2017-11" db="EMBL/GenBank/DDBJ databases">
        <title>Genome-resolved metagenomics identifies genetic mobility, metabolic interactions, and unexpected diversity in perchlorate-reducing communities.</title>
        <authorList>
            <person name="Barnum T.P."/>
            <person name="Figueroa I.A."/>
            <person name="Carlstrom C.I."/>
            <person name="Lucas L.N."/>
            <person name="Engelbrektson A.L."/>
            <person name="Coates J.D."/>
        </authorList>
    </citation>
    <scope>NUCLEOTIDE SEQUENCE [LARGE SCALE GENOMIC DNA]</scope>
    <source>
        <strain evidence="4">BM706</strain>
    </source>
</reference>
<dbReference type="AlphaFoldDB" id="A0A2N5ZM43"/>
<evidence type="ECO:0000313" key="5">
    <source>
        <dbReference type="Proteomes" id="UP000234857"/>
    </source>
</evidence>
<dbReference type="InterPro" id="IPR019734">
    <property type="entry name" value="TPR_rpt"/>
</dbReference>
<protein>
    <submittedName>
        <fullName evidence="4">Uncharacterized protein</fullName>
    </submittedName>
</protein>
<dbReference type="PROSITE" id="PS50293">
    <property type="entry name" value="TPR_REGION"/>
    <property type="match status" value="2"/>
</dbReference>
<accession>A0A2N5ZM43</accession>
<comment type="caution">
    <text evidence="4">The sequence shown here is derived from an EMBL/GenBank/DDBJ whole genome shotgun (WGS) entry which is preliminary data.</text>
</comment>
<dbReference type="Proteomes" id="UP000234857">
    <property type="component" value="Unassembled WGS sequence"/>
</dbReference>
<proteinExistence type="predicted"/>
<dbReference type="Pfam" id="PF13174">
    <property type="entry name" value="TPR_6"/>
    <property type="match status" value="1"/>
</dbReference>
<gene>
    <name evidence="4" type="ORF">C0601_01145</name>
</gene>
<evidence type="ECO:0000256" key="3">
    <source>
        <dbReference type="PROSITE-ProRule" id="PRU00339"/>
    </source>
</evidence>
<name>A0A2N5ZM43_MUIH1</name>
<evidence type="ECO:0000313" key="4">
    <source>
        <dbReference type="EMBL" id="PLX19726.1"/>
    </source>
</evidence>
<dbReference type="PROSITE" id="PS50005">
    <property type="entry name" value="TPR"/>
    <property type="match status" value="3"/>
</dbReference>
<keyword evidence="1" id="KW-0677">Repeat</keyword>
<dbReference type="EMBL" id="PKTG01000020">
    <property type="protein sequence ID" value="PLX19726.1"/>
    <property type="molecule type" value="Genomic_DNA"/>
</dbReference>
<dbReference type="SMART" id="SM00028">
    <property type="entry name" value="TPR"/>
    <property type="match status" value="6"/>
</dbReference>
<keyword evidence="2 3" id="KW-0802">TPR repeat</keyword>
<dbReference type="InterPro" id="IPR013105">
    <property type="entry name" value="TPR_2"/>
</dbReference>
<dbReference type="Pfam" id="PF00515">
    <property type="entry name" value="TPR_1"/>
    <property type="match status" value="1"/>
</dbReference>
<dbReference type="SUPFAM" id="SSF48452">
    <property type="entry name" value="TPR-like"/>
    <property type="match status" value="1"/>
</dbReference>
<dbReference type="InterPro" id="IPR051685">
    <property type="entry name" value="Ycf3/AcsC/BcsC/TPR_MFPF"/>
</dbReference>
<dbReference type="Gene3D" id="1.25.40.10">
    <property type="entry name" value="Tetratricopeptide repeat domain"/>
    <property type="match status" value="3"/>
</dbReference>
<dbReference type="Pfam" id="PF07719">
    <property type="entry name" value="TPR_2"/>
    <property type="match status" value="2"/>
</dbReference>
<sequence length="250" mass="29392">MENNMDYTSPGLIEEIIAELSNLLKDDPQNHVLWFDYGNALMNAFYYDKALEAYEKAIKLEDNVKFHLSKGIALHSLMRYDEAILEYNKVLDKVNKYPDVYFRLGLAYAKTDKSDQAIEQYIKALDINPDYVDALYHLAEMYKEIGMYLESLEIFKKIVDDHIILKQETVDLTLVHYDLAYLYTGKALFDDAIKHLERVAFTHPEYADVHYKLGKLYKKKGDIPKAMIEFEKAIRINPNYKDARDEYWNL</sequence>
<dbReference type="PANTHER" id="PTHR44943">
    <property type="entry name" value="CELLULOSE SYNTHASE OPERON PROTEIN C"/>
    <property type="match status" value="1"/>
</dbReference>
<organism evidence="4 5">
    <name type="scientific">Muiribacterium halophilum</name>
    <dbReference type="NCBI Taxonomy" id="2053465"/>
    <lineage>
        <taxon>Bacteria</taxon>
        <taxon>Candidatus Muiribacteriota</taxon>
        <taxon>Candidatus Muiribacteriia</taxon>
        <taxon>Candidatus Muiribacteriales</taxon>
        <taxon>Candidatus Muiribacteriaceae</taxon>
        <taxon>Candidatus Muiribacterium</taxon>
    </lineage>
</organism>